<evidence type="ECO:0000313" key="2">
    <source>
        <dbReference type="EMBL" id="GAF70048.1"/>
    </source>
</evidence>
<dbReference type="PANTHER" id="PTHR37467:SF1">
    <property type="entry name" value="EXPORTED CALCIUM-BINDING GLYCOPROTEIN"/>
    <property type="match status" value="1"/>
</dbReference>
<evidence type="ECO:0000256" key="1">
    <source>
        <dbReference type="SAM" id="MobiDB-lite"/>
    </source>
</evidence>
<reference evidence="2" key="1">
    <citation type="journal article" date="2014" name="Front. Microbiol.">
        <title>High frequency of phylogenetically diverse reductive dehalogenase-homologous genes in deep subseafloor sedimentary metagenomes.</title>
        <authorList>
            <person name="Kawai M."/>
            <person name="Futagami T."/>
            <person name="Toyoda A."/>
            <person name="Takaki Y."/>
            <person name="Nishi S."/>
            <person name="Hori S."/>
            <person name="Arai W."/>
            <person name="Tsubouchi T."/>
            <person name="Morono Y."/>
            <person name="Uchiyama I."/>
            <person name="Ito T."/>
            <person name="Fujiyama A."/>
            <person name="Inagaki F."/>
            <person name="Takami H."/>
        </authorList>
    </citation>
    <scope>NUCLEOTIDE SEQUENCE</scope>
    <source>
        <strain evidence="2">Expedition CK06-06</strain>
    </source>
</reference>
<feature type="non-terminal residue" evidence="2">
    <location>
        <position position="1"/>
    </location>
</feature>
<gene>
    <name evidence="2" type="ORF">S01H1_12722</name>
</gene>
<sequence length="413" mass="46057">FLAEENIGLEIADFSDLSRSPVQVSTFRTGGYAMRIVTQGSYAYVANEKDGFSILDISNISQPMEIGYLTDIEFPEIFDLVVAGDYAFLSNYDDGLAIVDISNPYNPTVVHQNETISVTRLFIYNNYLFTAGYLDDVQVFDITDPENPSFVISYDFSGYINSVFIFDDYLYALSYSRLTILDISDIYSPAVMFSNDYGSYLSSAYVSEDTLFLTDLEFDGLGVYNVSDKSNVQYIDGLSSPAGYDVFVEGNYLYYSSSEQVEVYDCSNVSDLFLLGYYDHDYLTEGLFVNEGLVFLASGFRGMDIIAYDTDSDMLPNYAETEIYGSNPNAADSDLDSIPDGEEVYYYNTDPADYDTDDDGLSDFEEITNYLTDPLISDSDGDGIDDGEEVTLGSDDFITDPLDDDTDDDGLQD</sequence>
<dbReference type="PANTHER" id="PTHR37467">
    <property type="entry name" value="EXPORTED CALCIUM-BINDING GLYCOPROTEIN-RELATED"/>
    <property type="match status" value="1"/>
</dbReference>
<dbReference type="SUPFAM" id="SSF101908">
    <property type="entry name" value="Putative isomerase YbhE"/>
    <property type="match status" value="1"/>
</dbReference>
<dbReference type="EMBL" id="BARS01006543">
    <property type="protein sequence ID" value="GAF70048.1"/>
    <property type="molecule type" value="Genomic_DNA"/>
</dbReference>
<accession>X0RMN9</accession>
<feature type="compositionally biased region" description="Acidic residues" evidence="1">
    <location>
        <begin position="397"/>
        <end position="413"/>
    </location>
</feature>
<feature type="region of interest" description="Disordered" evidence="1">
    <location>
        <begin position="372"/>
        <end position="413"/>
    </location>
</feature>
<dbReference type="Pfam" id="PF08309">
    <property type="entry name" value="LVIVD"/>
    <property type="match status" value="5"/>
</dbReference>
<dbReference type="AlphaFoldDB" id="X0RMN9"/>
<organism evidence="2">
    <name type="scientific">marine sediment metagenome</name>
    <dbReference type="NCBI Taxonomy" id="412755"/>
    <lineage>
        <taxon>unclassified sequences</taxon>
        <taxon>metagenomes</taxon>
        <taxon>ecological metagenomes</taxon>
    </lineage>
</organism>
<comment type="caution">
    <text evidence="2">The sequence shown here is derived from an EMBL/GenBank/DDBJ whole genome shotgun (WGS) entry which is preliminary data.</text>
</comment>
<evidence type="ECO:0008006" key="3">
    <source>
        <dbReference type="Google" id="ProtNLM"/>
    </source>
</evidence>
<feature type="non-terminal residue" evidence="2">
    <location>
        <position position="413"/>
    </location>
</feature>
<protein>
    <recommendedName>
        <fullName evidence="3">LVIVD repeat protein</fullName>
    </recommendedName>
</protein>
<proteinExistence type="predicted"/>
<name>X0RMN9_9ZZZZ</name>
<dbReference type="InterPro" id="IPR053180">
    <property type="entry name" value="Ca-binding_acidic-repeat"/>
</dbReference>
<dbReference type="InterPro" id="IPR013211">
    <property type="entry name" value="LVIVD"/>
</dbReference>
<feature type="compositionally biased region" description="Acidic residues" evidence="1">
    <location>
        <begin position="379"/>
        <end position="389"/>
    </location>
</feature>